<comment type="subcellular location">
    <subcellularLocation>
        <location evidence="1">Nucleus inner membrane</location>
    </subcellularLocation>
</comment>
<organism evidence="10 11">
    <name type="scientific">Asterophora parasitica</name>
    <dbReference type="NCBI Taxonomy" id="117018"/>
    <lineage>
        <taxon>Eukaryota</taxon>
        <taxon>Fungi</taxon>
        <taxon>Dikarya</taxon>
        <taxon>Basidiomycota</taxon>
        <taxon>Agaricomycotina</taxon>
        <taxon>Agaricomycetes</taxon>
        <taxon>Agaricomycetidae</taxon>
        <taxon>Agaricales</taxon>
        <taxon>Tricholomatineae</taxon>
        <taxon>Lyophyllaceae</taxon>
        <taxon>Asterophora</taxon>
    </lineage>
</organism>
<dbReference type="GO" id="GO:0003682">
    <property type="term" value="F:chromatin binding"/>
    <property type="evidence" value="ECO:0007669"/>
    <property type="project" value="InterPro"/>
</dbReference>
<evidence type="ECO:0000259" key="9">
    <source>
        <dbReference type="Pfam" id="PF12949"/>
    </source>
</evidence>
<dbReference type="GO" id="GO:0005783">
    <property type="term" value="C:endoplasmic reticulum"/>
    <property type="evidence" value="ECO:0007669"/>
    <property type="project" value="TreeGrafter"/>
</dbReference>
<proteinExistence type="predicted"/>
<keyword evidence="6" id="KW-0539">Nucleus</keyword>
<dbReference type="Gene3D" id="1.10.10.1180">
    <property type="entry name" value="MAN1, winged-helix domain"/>
    <property type="match status" value="1"/>
</dbReference>
<accession>A0A9P7KD45</accession>
<keyword evidence="4" id="KW-1133">Transmembrane helix</keyword>
<comment type="caution">
    <text evidence="10">The sequence shown here is derived from an EMBL/GenBank/DDBJ whole genome shotgun (WGS) entry which is preliminary data.</text>
</comment>
<dbReference type="InterPro" id="IPR044780">
    <property type="entry name" value="Heh2/Src1"/>
</dbReference>
<dbReference type="AlphaFoldDB" id="A0A9P7KD45"/>
<dbReference type="GO" id="GO:0034399">
    <property type="term" value="C:nuclear periphery"/>
    <property type="evidence" value="ECO:0007669"/>
    <property type="project" value="TreeGrafter"/>
</dbReference>
<evidence type="ECO:0000256" key="5">
    <source>
        <dbReference type="ARBA" id="ARBA00023136"/>
    </source>
</evidence>
<evidence type="ECO:0000313" key="10">
    <source>
        <dbReference type="EMBL" id="KAG5643471.1"/>
    </source>
</evidence>
<feature type="region of interest" description="Disordered" evidence="7">
    <location>
        <begin position="257"/>
        <end position="278"/>
    </location>
</feature>
<evidence type="ECO:0000256" key="7">
    <source>
        <dbReference type="SAM" id="MobiDB-lite"/>
    </source>
</evidence>
<keyword evidence="11" id="KW-1185">Reference proteome</keyword>
<evidence type="ECO:0008006" key="12">
    <source>
        <dbReference type="Google" id="ProtNLM"/>
    </source>
</evidence>
<dbReference type="InterPro" id="IPR041885">
    <property type="entry name" value="MAN1_winged_helix_dom"/>
</dbReference>
<dbReference type="PANTHER" id="PTHR47808">
    <property type="entry name" value="INNER NUCLEAR MEMBRANE PROTEIN HEH2-RELATED"/>
    <property type="match status" value="1"/>
</dbReference>
<feature type="region of interest" description="Disordered" evidence="7">
    <location>
        <begin position="140"/>
        <end position="245"/>
    </location>
</feature>
<evidence type="ECO:0000256" key="6">
    <source>
        <dbReference type="ARBA" id="ARBA00023242"/>
    </source>
</evidence>
<dbReference type="EMBL" id="JABCKV010000110">
    <property type="protein sequence ID" value="KAG5643471.1"/>
    <property type="molecule type" value="Genomic_DNA"/>
</dbReference>
<dbReference type="GO" id="GO:0005637">
    <property type="term" value="C:nuclear inner membrane"/>
    <property type="evidence" value="ECO:0007669"/>
    <property type="project" value="UniProtKB-SubCell"/>
</dbReference>
<evidence type="ECO:0000313" key="11">
    <source>
        <dbReference type="Proteomes" id="UP000775547"/>
    </source>
</evidence>
<dbReference type="CDD" id="cd12935">
    <property type="entry name" value="LEM_like"/>
    <property type="match status" value="1"/>
</dbReference>
<evidence type="ECO:0000256" key="2">
    <source>
        <dbReference type="ARBA" id="ARBA00022553"/>
    </source>
</evidence>
<dbReference type="InterPro" id="IPR018996">
    <property type="entry name" value="Man1/Src1-like_C"/>
</dbReference>
<name>A0A9P7KD45_9AGAR</name>
<reference evidence="10" key="2">
    <citation type="submission" date="2021-10" db="EMBL/GenBank/DDBJ databases">
        <title>Phylogenomics reveals ancestral predisposition of the termite-cultivated fungus Termitomyces towards a domesticated lifestyle.</title>
        <authorList>
            <person name="Auxier B."/>
            <person name="Grum-Grzhimaylo A."/>
            <person name="Cardenas M.E."/>
            <person name="Lodge J.D."/>
            <person name="Laessoe T."/>
            <person name="Pedersen O."/>
            <person name="Smith M.E."/>
            <person name="Kuyper T.W."/>
            <person name="Franco-Molano E.A."/>
            <person name="Baroni T.J."/>
            <person name="Aanen D.K."/>
        </authorList>
    </citation>
    <scope>NUCLEOTIDE SEQUENCE</scope>
    <source>
        <strain evidence="10">AP01</strain>
        <tissue evidence="10">Mycelium</tissue>
    </source>
</reference>
<dbReference type="OrthoDB" id="5376590at2759"/>
<feature type="domain" description="Man1/Src1-like C-terminal" evidence="8">
    <location>
        <begin position="358"/>
        <end position="754"/>
    </location>
</feature>
<evidence type="ECO:0000256" key="3">
    <source>
        <dbReference type="ARBA" id="ARBA00022692"/>
    </source>
</evidence>
<sequence length="773" mass="85346">MSRMTSAQVIAVGEYLEPNFDPASLTVSQLLGVLVYHNVKYPTPYSKPKLVAVFNDEIKAKAAKLKKERIKKENSIASDDGIMDGATGQPLRKEPVARRASRRLSRAPTQDEDEEAPVPRPEPVRTLALLPISTSLTPAAQPTLVEESEPEEELPIKKVGRSKKTSEPAGAHGRRVSNTAAEDSGWEDNNIFQSGAESSSPVRPSPVRPKAAPRKSRKSSSAPPQILFSSPPRLPSSPYNPHADFEPRLSAIPVMDRSRASVTTARTPLNAPQPKLEQNDDELDLISEQHPTHDIQEAAKEGLEDLVHDDDADQNPKEGSTCTESEAADEQTIIAARRSLRSGFGTFALRFLYIVLGVAASYAVFTFKQESSSIGYCDTGKNTNNVLEHLKTRRVAIEECNRENRTLLYSWEQDAQDSAPCPLPPLVPWAHPETCTPCPEHGSCTRESVTCDHGYLLRPHPLLFLLPPSSSPRTTALSLSSPPVDLIWKVLSEALDGLPGLASVALPPRCVEDPERKRHIGALGKAIEKMLGQERGRRLCTGGKVLEEPVKDADGGEAKRWGVDLESLREVMTKKTPPHLLRAFDDTFNEAIQQLIQWGGVIIGEDRTHRYVAHKSADLTWDCVVTVKARDIWAEWRTTVFGIAAVILSLLFGRARNAQKRVESKRVADLVQIALDTLRNQELAHHTDPATAPQPYLSSLQLRDLILQDEHSVTSRSRLWDQVERVVEGNANVRANLQEIHGGDEMRVWRWVGSAGRGTGIRNQAQHDQSVEA</sequence>
<dbReference type="GO" id="GO:0071763">
    <property type="term" value="P:nuclear membrane organization"/>
    <property type="evidence" value="ECO:0007669"/>
    <property type="project" value="TreeGrafter"/>
</dbReference>
<feature type="region of interest" description="Disordered" evidence="7">
    <location>
        <begin position="76"/>
        <end position="124"/>
    </location>
</feature>
<gene>
    <name evidence="10" type="ORF">DXG03_000859</name>
</gene>
<keyword evidence="2" id="KW-0597">Phosphoprotein</keyword>
<dbReference type="PANTHER" id="PTHR47808:SF2">
    <property type="entry name" value="LEM DOMAIN-CONTAINING PROTEIN 2"/>
    <property type="match status" value="1"/>
</dbReference>
<dbReference type="InterPro" id="IPR025856">
    <property type="entry name" value="HeH/LEM_domain"/>
</dbReference>
<dbReference type="Pfam" id="PF12949">
    <property type="entry name" value="HeH"/>
    <property type="match status" value="1"/>
</dbReference>
<keyword evidence="5" id="KW-0472">Membrane</keyword>
<dbReference type="Pfam" id="PF09402">
    <property type="entry name" value="MSC"/>
    <property type="match status" value="1"/>
</dbReference>
<keyword evidence="3" id="KW-0812">Transmembrane</keyword>
<dbReference type="Proteomes" id="UP000775547">
    <property type="component" value="Unassembled WGS sequence"/>
</dbReference>
<evidence type="ECO:0000259" key="8">
    <source>
        <dbReference type="Pfam" id="PF09402"/>
    </source>
</evidence>
<evidence type="ECO:0000256" key="4">
    <source>
        <dbReference type="ARBA" id="ARBA00022989"/>
    </source>
</evidence>
<reference evidence="10" key="1">
    <citation type="submission" date="2020-07" db="EMBL/GenBank/DDBJ databases">
        <authorList>
            <person name="Nieuwenhuis M."/>
            <person name="Van De Peppel L.J.J."/>
        </authorList>
    </citation>
    <scope>NUCLEOTIDE SEQUENCE</scope>
    <source>
        <strain evidence="10">AP01</strain>
        <tissue evidence="10">Mycelium</tissue>
    </source>
</reference>
<evidence type="ECO:0000256" key="1">
    <source>
        <dbReference type="ARBA" id="ARBA00004540"/>
    </source>
</evidence>
<feature type="domain" description="HeH/LEM" evidence="9">
    <location>
        <begin position="22"/>
        <end position="56"/>
    </location>
</feature>
<protein>
    <recommendedName>
        <fullName evidence="12">Man1/Src1 C-terminal domain-containing protein</fullName>
    </recommendedName>
</protein>